<dbReference type="PANTHER" id="PTHR39599">
    <property type="entry name" value="GPI-ANCHORED PROTEIN (EUROFUNG)-RELATED-RELATED"/>
    <property type="match status" value="1"/>
</dbReference>
<keyword evidence="1" id="KW-0472">Membrane</keyword>
<feature type="signal peptide" evidence="2">
    <location>
        <begin position="1"/>
        <end position="20"/>
    </location>
</feature>
<comment type="caution">
    <text evidence="3">The sequence shown here is derived from an EMBL/GenBank/DDBJ whole genome shotgun (WGS) entry which is preliminary data.</text>
</comment>
<keyword evidence="4" id="KW-1185">Reference proteome</keyword>
<accession>A0A1Y1ZSQ5</accession>
<dbReference type="AlphaFoldDB" id="A0A1Y1ZSQ5"/>
<organism evidence="3 4">
    <name type="scientific">Clohesyomyces aquaticus</name>
    <dbReference type="NCBI Taxonomy" id="1231657"/>
    <lineage>
        <taxon>Eukaryota</taxon>
        <taxon>Fungi</taxon>
        <taxon>Dikarya</taxon>
        <taxon>Ascomycota</taxon>
        <taxon>Pezizomycotina</taxon>
        <taxon>Dothideomycetes</taxon>
        <taxon>Pleosporomycetidae</taxon>
        <taxon>Pleosporales</taxon>
        <taxon>Lindgomycetaceae</taxon>
        <taxon>Clohesyomyces</taxon>
    </lineage>
</organism>
<dbReference type="Proteomes" id="UP000193144">
    <property type="component" value="Unassembled WGS sequence"/>
</dbReference>
<evidence type="ECO:0000313" key="4">
    <source>
        <dbReference type="Proteomes" id="UP000193144"/>
    </source>
</evidence>
<feature type="chain" id="PRO_5012688776" evidence="2">
    <location>
        <begin position="21"/>
        <end position="207"/>
    </location>
</feature>
<name>A0A1Y1ZSQ5_9PLEO</name>
<protein>
    <submittedName>
        <fullName evidence="3">Uncharacterized protein</fullName>
    </submittedName>
</protein>
<proteinExistence type="predicted"/>
<dbReference type="PANTHER" id="PTHR39599:SF1">
    <property type="entry name" value="GPI-ANCHORED PROTEIN (EUROFUNG)"/>
    <property type="match status" value="1"/>
</dbReference>
<dbReference type="EMBL" id="MCFA01000047">
    <property type="protein sequence ID" value="ORY12855.1"/>
    <property type="molecule type" value="Genomic_DNA"/>
</dbReference>
<reference evidence="3 4" key="1">
    <citation type="submission" date="2016-07" db="EMBL/GenBank/DDBJ databases">
        <title>Pervasive Adenine N6-methylation of Active Genes in Fungi.</title>
        <authorList>
            <consortium name="DOE Joint Genome Institute"/>
            <person name="Mondo S.J."/>
            <person name="Dannebaum R.O."/>
            <person name="Kuo R.C."/>
            <person name="Labutti K."/>
            <person name="Haridas S."/>
            <person name="Kuo A."/>
            <person name="Salamov A."/>
            <person name="Ahrendt S.R."/>
            <person name="Lipzen A."/>
            <person name="Sullivan W."/>
            <person name="Andreopoulos W.B."/>
            <person name="Clum A."/>
            <person name="Lindquist E."/>
            <person name="Daum C."/>
            <person name="Ramamoorthy G.K."/>
            <person name="Gryganskyi A."/>
            <person name="Culley D."/>
            <person name="Magnuson J.K."/>
            <person name="James T.Y."/>
            <person name="O'Malley M.A."/>
            <person name="Stajich J.E."/>
            <person name="Spatafora J.W."/>
            <person name="Visel A."/>
            <person name="Grigoriev I.V."/>
        </authorList>
    </citation>
    <scope>NUCLEOTIDE SEQUENCE [LARGE SCALE GENOMIC DNA]</scope>
    <source>
        <strain evidence="3 4">CBS 115471</strain>
    </source>
</reference>
<dbReference type="OrthoDB" id="2426396at2759"/>
<gene>
    <name evidence="3" type="ORF">BCR34DRAFT_481942</name>
</gene>
<keyword evidence="1" id="KW-1133">Transmembrane helix</keyword>
<feature type="transmembrane region" description="Helical" evidence="1">
    <location>
        <begin position="183"/>
        <end position="203"/>
    </location>
</feature>
<keyword evidence="2" id="KW-0732">Signal</keyword>
<sequence length="207" mass="21315">MRVLAPVRPFIFLFPVLCTANPEADPQTYTNNAPFSGAIYIVNPNGESVNAAGANYCPSYASLSCANMGQPSWCCPSSYTCASPANSGGIIGCCPSGSTCGGSVNVASITTITVQAVQQTSFVYVQPQPTTVQVYNVPTTNPVVGQGGFCSTLTMVGPGLPTTAQGECGTILVVNQGTTNFKALGYVVSSIIVVLHLALGRMFGMGH</sequence>
<evidence type="ECO:0000313" key="3">
    <source>
        <dbReference type="EMBL" id="ORY12855.1"/>
    </source>
</evidence>
<evidence type="ECO:0000256" key="2">
    <source>
        <dbReference type="SAM" id="SignalP"/>
    </source>
</evidence>
<evidence type="ECO:0000256" key="1">
    <source>
        <dbReference type="SAM" id="Phobius"/>
    </source>
</evidence>
<keyword evidence="1" id="KW-0812">Transmembrane</keyword>